<organism evidence="1 2">
    <name type="scientific">Eumeta variegata</name>
    <name type="common">Bagworm moth</name>
    <name type="synonym">Eumeta japonica</name>
    <dbReference type="NCBI Taxonomy" id="151549"/>
    <lineage>
        <taxon>Eukaryota</taxon>
        <taxon>Metazoa</taxon>
        <taxon>Ecdysozoa</taxon>
        <taxon>Arthropoda</taxon>
        <taxon>Hexapoda</taxon>
        <taxon>Insecta</taxon>
        <taxon>Pterygota</taxon>
        <taxon>Neoptera</taxon>
        <taxon>Endopterygota</taxon>
        <taxon>Lepidoptera</taxon>
        <taxon>Glossata</taxon>
        <taxon>Ditrysia</taxon>
        <taxon>Tineoidea</taxon>
        <taxon>Psychidae</taxon>
        <taxon>Oiketicinae</taxon>
        <taxon>Eumeta</taxon>
    </lineage>
</organism>
<gene>
    <name evidence="1" type="ORF">EVAR_54763_1</name>
</gene>
<accession>A0A4C1YF30</accession>
<proteinExistence type="predicted"/>
<dbReference type="AlphaFoldDB" id="A0A4C1YF30"/>
<keyword evidence="2" id="KW-1185">Reference proteome</keyword>
<protein>
    <submittedName>
        <fullName evidence="1">Uncharacterized protein</fullName>
    </submittedName>
</protein>
<comment type="caution">
    <text evidence="1">The sequence shown here is derived from an EMBL/GenBank/DDBJ whole genome shotgun (WGS) entry which is preliminary data.</text>
</comment>
<reference evidence="1 2" key="1">
    <citation type="journal article" date="2019" name="Commun. Biol.">
        <title>The bagworm genome reveals a unique fibroin gene that provides high tensile strength.</title>
        <authorList>
            <person name="Kono N."/>
            <person name="Nakamura H."/>
            <person name="Ohtoshi R."/>
            <person name="Tomita M."/>
            <person name="Numata K."/>
            <person name="Arakawa K."/>
        </authorList>
    </citation>
    <scope>NUCLEOTIDE SEQUENCE [LARGE SCALE GENOMIC DNA]</scope>
</reference>
<sequence>MDRGLMEESDMMDEGVGGVKGILDFRYNFEISHTLTHCSLLILRPVSIREKTLFDLTFGENLRVQGQRHGGCTNFPTKLY</sequence>
<dbReference type="EMBL" id="BGZK01001168">
    <property type="protein sequence ID" value="GBP73269.1"/>
    <property type="molecule type" value="Genomic_DNA"/>
</dbReference>
<name>A0A4C1YF30_EUMVA</name>
<evidence type="ECO:0000313" key="2">
    <source>
        <dbReference type="Proteomes" id="UP000299102"/>
    </source>
</evidence>
<dbReference type="Proteomes" id="UP000299102">
    <property type="component" value="Unassembled WGS sequence"/>
</dbReference>
<evidence type="ECO:0000313" key="1">
    <source>
        <dbReference type="EMBL" id="GBP73269.1"/>
    </source>
</evidence>